<proteinExistence type="predicted"/>
<evidence type="ECO:0000313" key="4">
    <source>
        <dbReference type="Proteomes" id="UP000319801"/>
    </source>
</evidence>
<evidence type="ECO:0000256" key="2">
    <source>
        <dbReference type="SAM" id="SignalP"/>
    </source>
</evidence>
<dbReference type="Proteomes" id="UP000319801">
    <property type="component" value="Unassembled WGS sequence"/>
</dbReference>
<keyword evidence="2" id="KW-0732">Signal</keyword>
<keyword evidence="4" id="KW-1185">Reference proteome</keyword>
<organism evidence="3 4">
    <name type="scientific">Bagarius yarrelli</name>
    <name type="common">Goonch</name>
    <name type="synonym">Bagrus yarrelli</name>
    <dbReference type="NCBI Taxonomy" id="175774"/>
    <lineage>
        <taxon>Eukaryota</taxon>
        <taxon>Metazoa</taxon>
        <taxon>Chordata</taxon>
        <taxon>Craniata</taxon>
        <taxon>Vertebrata</taxon>
        <taxon>Euteleostomi</taxon>
        <taxon>Actinopterygii</taxon>
        <taxon>Neopterygii</taxon>
        <taxon>Teleostei</taxon>
        <taxon>Ostariophysi</taxon>
        <taxon>Siluriformes</taxon>
        <taxon>Sisoridae</taxon>
        <taxon>Sisorinae</taxon>
        <taxon>Bagarius</taxon>
    </lineage>
</organism>
<dbReference type="AlphaFoldDB" id="A0A556U8F3"/>
<accession>A0A556U8F3</accession>
<feature type="chain" id="PRO_5022056280" evidence="2">
    <location>
        <begin position="31"/>
        <end position="284"/>
    </location>
</feature>
<protein>
    <submittedName>
        <fullName evidence="3">Uncharacterized protein</fullName>
    </submittedName>
</protein>
<reference evidence="3 4" key="1">
    <citation type="journal article" date="2019" name="Genome Biol. Evol.">
        <title>Whole-Genome Sequencing of the Giant Devil Catfish, Bagarius yarrelli.</title>
        <authorList>
            <person name="Jiang W."/>
            <person name="Lv Y."/>
            <person name="Cheng L."/>
            <person name="Yang K."/>
            <person name="Chao B."/>
            <person name="Wang X."/>
            <person name="Li Y."/>
            <person name="Pan X."/>
            <person name="You X."/>
            <person name="Zhang Y."/>
            <person name="Yang J."/>
            <person name="Li J."/>
            <person name="Zhang X."/>
            <person name="Liu S."/>
            <person name="Sun C."/>
            <person name="Yang J."/>
            <person name="Shi Q."/>
        </authorList>
    </citation>
    <scope>NUCLEOTIDE SEQUENCE [LARGE SCALE GENOMIC DNA]</scope>
    <source>
        <strain evidence="3">JWS20170419001</strain>
        <tissue evidence="3">Muscle</tissue>
    </source>
</reference>
<keyword evidence="1" id="KW-1133">Transmembrane helix</keyword>
<sequence>MSKATIAKLTVLIFLAFIVCLPEFFPSAQQVLFLCAPFDPCDPNNGHGHYDDQAGITQPRCEAQNEAVEHWFVCETHTDLQSLRDNATISEKDLEVIVTLQIAAPSLLQNMTINGHVNHSRIYTETHHDIMLFGCCIQNESTQQNKDKTSNRSSYSTPCSRNNSDLTHRSNVTYCLARLEDIQGMSLKTVNWWCVSTIAWLILVLLVIVLVFLGVRDQIFKNKHCCKKKVKPVQPSAKQLETYKRRVKYVSLGENEDEFDEEVRSSGVPAAAEAFLHHRVNLSL</sequence>
<evidence type="ECO:0000256" key="1">
    <source>
        <dbReference type="SAM" id="Phobius"/>
    </source>
</evidence>
<feature type="signal peptide" evidence="2">
    <location>
        <begin position="1"/>
        <end position="30"/>
    </location>
</feature>
<name>A0A556U8F3_BAGYA</name>
<gene>
    <name evidence="3" type="ORF">Baya_9824</name>
</gene>
<keyword evidence="1" id="KW-0812">Transmembrane</keyword>
<keyword evidence="1" id="KW-0472">Membrane</keyword>
<evidence type="ECO:0000313" key="3">
    <source>
        <dbReference type="EMBL" id="TSN95710.1"/>
    </source>
</evidence>
<comment type="caution">
    <text evidence="3">The sequence shown here is derived from an EMBL/GenBank/DDBJ whole genome shotgun (WGS) entry which is preliminary data.</text>
</comment>
<feature type="transmembrane region" description="Helical" evidence="1">
    <location>
        <begin position="190"/>
        <end position="213"/>
    </location>
</feature>
<dbReference type="EMBL" id="VCAZ01000062">
    <property type="protein sequence ID" value="TSN95710.1"/>
    <property type="molecule type" value="Genomic_DNA"/>
</dbReference>
<dbReference type="OrthoDB" id="8964045at2759"/>